<proteinExistence type="predicted"/>
<protein>
    <submittedName>
        <fullName evidence="1">Uncharacterized protein</fullName>
    </submittedName>
</protein>
<organism evidence="1 2">
    <name type="scientific">Catellatospora methionotrophica</name>
    <dbReference type="NCBI Taxonomy" id="121620"/>
    <lineage>
        <taxon>Bacteria</taxon>
        <taxon>Bacillati</taxon>
        <taxon>Actinomycetota</taxon>
        <taxon>Actinomycetes</taxon>
        <taxon>Micromonosporales</taxon>
        <taxon>Micromonosporaceae</taxon>
        <taxon>Catellatospora</taxon>
    </lineage>
</organism>
<sequence>MRTYYIDGPTAEPITDRAHALRVAAGILTGKAVGQHTAAKPKDTLLEGI</sequence>
<evidence type="ECO:0000313" key="2">
    <source>
        <dbReference type="Proteomes" id="UP000660339"/>
    </source>
</evidence>
<reference evidence="1" key="1">
    <citation type="submission" date="2021-01" db="EMBL/GenBank/DDBJ databases">
        <title>Whole genome shotgun sequence of Catellatospora methionotrophica NBRC 14553.</title>
        <authorList>
            <person name="Komaki H."/>
            <person name="Tamura T."/>
        </authorList>
    </citation>
    <scope>NUCLEOTIDE SEQUENCE</scope>
    <source>
        <strain evidence="1">NBRC 14553</strain>
    </source>
</reference>
<evidence type="ECO:0000313" key="1">
    <source>
        <dbReference type="EMBL" id="GIG13735.1"/>
    </source>
</evidence>
<dbReference type="AlphaFoldDB" id="A0A8J3LFY0"/>
<gene>
    <name evidence="1" type="ORF">Cme02nite_20670</name>
</gene>
<dbReference type="Proteomes" id="UP000660339">
    <property type="component" value="Unassembled WGS sequence"/>
</dbReference>
<dbReference type="EMBL" id="BONJ01000007">
    <property type="protein sequence ID" value="GIG13735.1"/>
    <property type="molecule type" value="Genomic_DNA"/>
</dbReference>
<dbReference type="RefSeq" id="WP_166383025.1">
    <property type="nucleotide sequence ID" value="NZ_BAAATT010000014.1"/>
</dbReference>
<accession>A0A8J3LFY0</accession>
<keyword evidence="2" id="KW-1185">Reference proteome</keyword>
<name>A0A8J3LFY0_9ACTN</name>
<comment type="caution">
    <text evidence="1">The sequence shown here is derived from an EMBL/GenBank/DDBJ whole genome shotgun (WGS) entry which is preliminary data.</text>
</comment>